<evidence type="ECO:0000313" key="3">
    <source>
        <dbReference type="EMBL" id="KAK0629348.1"/>
    </source>
</evidence>
<feature type="chain" id="PRO_5041205146" description="Lytic polysaccharide monooxygenase" evidence="2">
    <location>
        <begin position="18"/>
        <end position="363"/>
    </location>
</feature>
<feature type="compositionally biased region" description="Low complexity" evidence="1">
    <location>
        <begin position="286"/>
        <end position="308"/>
    </location>
</feature>
<feature type="region of interest" description="Disordered" evidence="1">
    <location>
        <begin position="286"/>
        <end position="316"/>
    </location>
</feature>
<keyword evidence="4" id="KW-1185">Reference proteome</keyword>
<dbReference type="EMBL" id="JAULSR010000002">
    <property type="protein sequence ID" value="KAK0629348.1"/>
    <property type="molecule type" value="Genomic_DNA"/>
</dbReference>
<organism evidence="3 4">
    <name type="scientific">Bombardia bombarda</name>
    <dbReference type="NCBI Taxonomy" id="252184"/>
    <lineage>
        <taxon>Eukaryota</taxon>
        <taxon>Fungi</taxon>
        <taxon>Dikarya</taxon>
        <taxon>Ascomycota</taxon>
        <taxon>Pezizomycotina</taxon>
        <taxon>Sordariomycetes</taxon>
        <taxon>Sordariomycetidae</taxon>
        <taxon>Sordariales</taxon>
        <taxon>Lasiosphaeriaceae</taxon>
        <taxon>Bombardia</taxon>
    </lineage>
</organism>
<evidence type="ECO:0000313" key="4">
    <source>
        <dbReference type="Proteomes" id="UP001174934"/>
    </source>
</evidence>
<dbReference type="Proteomes" id="UP001174934">
    <property type="component" value="Unassembled WGS sequence"/>
</dbReference>
<feature type="signal peptide" evidence="2">
    <location>
        <begin position="1"/>
        <end position="17"/>
    </location>
</feature>
<keyword evidence="2" id="KW-0732">Signal</keyword>
<dbReference type="PANTHER" id="PTHR36182:SF2">
    <property type="entry name" value="LYTIC POLYSACCHARIDE MONOOXYGENASE"/>
    <property type="match status" value="1"/>
</dbReference>
<dbReference type="Gene3D" id="2.70.50.70">
    <property type="match status" value="1"/>
</dbReference>
<evidence type="ECO:0000256" key="1">
    <source>
        <dbReference type="SAM" id="MobiDB-lite"/>
    </source>
</evidence>
<evidence type="ECO:0000256" key="2">
    <source>
        <dbReference type="SAM" id="SignalP"/>
    </source>
</evidence>
<dbReference type="AlphaFoldDB" id="A0AA40C9N7"/>
<protein>
    <recommendedName>
        <fullName evidence="5">Lytic polysaccharide monooxygenase</fullName>
    </recommendedName>
</protein>
<name>A0AA40C9N7_9PEZI</name>
<dbReference type="PANTHER" id="PTHR36182">
    <property type="entry name" value="PROTEIN, PUTATIVE (AFU_ORTHOLOGUE AFUA_6G10930)-RELATED"/>
    <property type="match status" value="1"/>
</dbReference>
<evidence type="ECO:0008006" key="5">
    <source>
        <dbReference type="Google" id="ProtNLM"/>
    </source>
</evidence>
<comment type="caution">
    <text evidence="3">The sequence shown here is derived from an EMBL/GenBank/DDBJ whole genome shotgun (WGS) entry which is preliminary data.</text>
</comment>
<proteinExistence type="predicted"/>
<accession>A0AA40C9N7</accession>
<sequence length="363" mass="37158">MLAQAASLFFLLDSATSHMILNTPYPYNYQHSTPLVQVSPLGNLPFPCQGLSTIEQTTTLTAGSTQFVNFTGGAQHGGGSCAFSMTYEYPPPADKSKWKTIYTLIGGCPVSAVGNLPAAAPDAQGRADSPHCGNDSGVECVRQFEVPIPKDMPSGNATFAWTWYNAMGNRELYMSCAPVQVAGGSEDTTFFDTLPEIFVANIPGECVTAEGILNIPNPGQYGRVLQEPTAGAEGNCPKVDGVPVFEDDGPTSPDPSVSISTSTSTSPAKVSSTSVVAVPSGFTTVTTSKASSASPPASTMASAPPANTGSPSGGSETALDGCADGAVVCLTPGFFGICDGEQVVPQPLAAGTACRDGAIGYAK</sequence>
<reference evidence="3" key="1">
    <citation type="submission" date="2023-06" db="EMBL/GenBank/DDBJ databases">
        <title>Genome-scale phylogeny and comparative genomics of the fungal order Sordariales.</title>
        <authorList>
            <consortium name="Lawrence Berkeley National Laboratory"/>
            <person name="Hensen N."/>
            <person name="Bonometti L."/>
            <person name="Westerberg I."/>
            <person name="Brannstrom I.O."/>
            <person name="Guillou S."/>
            <person name="Cros-Aarteil S."/>
            <person name="Calhoun S."/>
            <person name="Haridas S."/>
            <person name="Kuo A."/>
            <person name="Mondo S."/>
            <person name="Pangilinan J."/>
            <person name="Riley R."/>
            <person name="LaButti K."/>
            <person name="Andreopoulos B."/>
            <person name="Lipzen A."/>
            <person name="Chen C."/>
            <person name="Yanf M."/>
            <person name="Daum C."/>
            <person name="Ng V."/>
            <person name="Clum A."/>
            <person name="Steindorff A."/>
            <person name="Ohm R."/>
            <person name="Martin F."/>
            <person name="Silar P."/>
            <person name="Natvig D."/>
            <person name="Lalanne C."/>
            <person name="Gautier V."/>
            <person name="Ament-velasquez S.L."/>
            <person name="Kruys A."/>
            <person name="Hutchinson M.I."/>
            <person name="Powell A.J."/>
            <person name="Barry K."/>
            <person name="Miller A.N."/>
            <person name="Grigoriev I.V."/>
            <person name="Debuchy R."/>
            <person name="Gladieux P."/>
            <person name="Thoren M.H."/>
            <person name="Johannesson H."/>
        </authorList>
    </citation>
    <scope>NUCLEOTIDE SEQUENCE</scope>
    <source>
        <strain evidence="3">SMH3391-2</strain>
    </source>
</reference>
<feature type="region of interest" description="Disordered" evidence="1">
    <location>
        <begin position="229"/>
        <end position="272"/>
    </location>
</feature>
<gene>
    <name evidence="3" type="ORF">B0T17DRAFT_486914</name>
</gene>
<feature type="compositionally biased region" description="Low complexity" evidence="1">
    <location>
        <begin position="250"/>
        <end position="267"/>
    </location>
</feature>